<dbReference type="EMBL" id="CACVAQ010000373">
    <property type="protein sequence ID" value="CAA6826054.1"/>
    <property type="molecule type" value="Genomic_DNA"/>
</dbReference>
<feature type="non-terminal residue" evidence="1">
    <location>
        <position position="1"/>
    </location>
</feature>
<name>A0A6S6U314_9BACT</name>
<gene>
    <name evidence="1" type="ORF">HELGO_WM50398</name>
</gene>
<evidence type="ECO:0000313" key="1">
    <source>
        <dbReference type="EMBL" id="CAA6826054.1"/>
    </source>
</evidence>
<dbReference type="AlphaFoldDB" id="A0A6S6U314"/>
<organism evidence="1">
    <name type="scientific">uncultured Aureispira sp</name>
    <dbReference type="NCBI Taxonomy" id="1331704"/>
    <lineage>
        <taxon>Bacteria</taxon>
        <taxon>Pseudomonadati</taxon>
        <taxon>Bacteroidota</taxon>
        <taxon>Saprospiria</taxon>
        <taxon>Saprospirales</taxon>
        <taxon>Saprospiraceae</taxon>
        <taxon>Aureispira</taxon>
        <taxon>environmental samples</taxon>
    </lineage>
</organism>
<accession>A0A6S6U314</accession>
<protein>
    <submittedName>
        <fullName evidence="1">Uncharacterized protein</fullName>
    </submittedName>
</protein>
<proteinExistence type="predicted"/>
<sequence>LGKGPINKGVRLVIDGSQMGSKHVALCFCLITGLGHVHQNSPMKKKVQEKGN</sequence>
<reference evidence="1" key="1">
    <citation type="submission" date="2020-01" db="EMBL/GenBank/DDBJ databases">
        <authorList>
            <person name="Meier V. D."/>
            <person name="Meier V D."/>
        </authorList>
    </citation>
    <scope>NUCLEOTIDE SEQUENCE</scope>
    <source>
        <strain evidence="1">HLG_WM_MAG_10</strain>
    </source>
</reference>